<dbReference type="RefSeq" id="XP_060304216.1">
    <property type="nucleotide sequence ID" value="XM_060465229.1"/>
</dbReference>
<name>A0AAI9YEH0_9PEZI</name>
<protein>
    <submittedName>
        <fullName evidence="1">Uncharacterized protein</fullName>
    </submittedName>
</protein>
<proteinExistence type="predicted"/>
<comment type="caution">
    <text evidence="1">The sequence shown here is derived from an EMBL/GenBank/DDBJ whole genome shotgun (WGS) entry which is preliminary data.</text>
</comment>
<dbReference type="GeneID" id="85348776"/>
<dbReference type="Proteomes" id="UP001240678">
    <property type="component" value="Unassembled WGS sequence"/>
</dbReference>
<gene>
    <name evidence="1" type="ORF">CCOS01_17095</name>
</gene>
<evidence type="ECO:0000313" key="2">
    <source>
        <dbReference type="Proteomes" id="UP001240678"/>
    </source>
</evidence>
<evidence type="ECO:0000313" key="1">
    <source>
        <dbReference type="EMBL" id="KAK1503128.1"/>
    </source>
</evidence>
<dbReference type="EMBL" id="MOOE01000043">
    <property type="protein sequence ID" value="KAK1503128.1"/>
    <property type="molecule type" value="Genomic_DNA"/>
</dbReference>
<sequence>MVHALTHTSVANCDPRAIAPIIDLGPTIQPWLAQTLRSVEKQMEPLDSVLHHQTCMIKTLSTPKSIWYLACIMVPNPPESELRQNLIQDVERLSDFRLIHIEAYIIHVDMRDRDKVAFKLTTESINSLVEYYERYHRVGLVAKMHERSGNDRVRNKVPEDFARAINEFVYRTHVSALGSLEEDGTGEFLVNDSERVKDIILGMIESPDGTSIISRLS</sequence>
<organism evidence="1 2">
    <name type="scientific">Colletotrichum costaricense</name>
    <dbReference type="NCBI Taxonomy" id="1209916"/>
    <lineage>
        <taxon>Eukaryota</taxon>
        <taxon>Fungi</taxon>
        <taxon>Dikarya</taxon>
        <taxon>Ascomycota</taxon>
        <taxon>Pezizomycotina</taxon>
        <taxon>Sordariomycetes</taxon>
        <taxon>Hypocreomycetidae</taxon>
        <taxon>Glomerellales</taxon>
        <taxon>Glomerellaceae</taxon>
        <taxon>Colletotrichum</taxon>
        <taxon>Colletotrichum acutatum species complex</taxon>
    </lineage>
</organism>
<dbReference type="AlphaFoldDB" id="A0AAI9YEH0"/>
<accession>A0AAI9YEH0</accession>
<keyword evidence="2" id="KW-1185">Reference proteome</keyword>
<reference evidence="1 2" key="1">
    <citation type="submission" date="2016-10" db="EMBL/GenBank/DDBJ databases">
        <title>The genome sequence of Colletotrichum fioriniae PJ7.</title>
        <authorList>
            <person name="Baroncelli R."/>
        </authorList>
    </citation>
    <scope>NUCLEOTIDE SEQUENCE [LARGE SCALE GENOMIC DNA]</scope>
    <source>
        <strain evidence="1 2">IMI 309622</strain>
    </source>
</reference>